<keyword evidence="1" id="KW-0472">Membrane</keyword>
<dbReference type="VEuPathDB" id="FungiDB:VP01_443g1"/>
<sequence>MFSFMKLTQKFLRQGQDSSQSTMLRAEEDVHFKEEKEVMSIIPRRAYLESLKSDRQLLGFTVRASATIIGMLTSMIYYLINIFRTSDVVLKLQTLDIFSLRISPTWHGVVTWLPTVCGSWAAIPVAWQCVSLNTPSHFSSSGGYTRSNSGWSVKIAPSQAESQAAKLMIRGIGTVQF</sequence>
<feature type="transmembrane region" description="Helical" evidence="1">
    <location>
        <begin position="57"/>
        <end position="80"/>
    </location>
</feature>
<gene>
    <name evidence="2" type="ORF">VP01_443g1</name>
</gene>
<comment type="caution">
    <text evidence="2">The sequence shown here is derived from an EMBL/GenBank/DDBJ whole genome shotgun (WGS) entry which is preliminary data.</text>
</comment>
<accession>A0A0L6UPF4</accession>
<protein>
    <submittedName>
        <fullName evidence="2">Uncharacterized protein</fullName>
    </submittedName>
</protein>
<keyword evidence="1" id="KW-0812">Transmembrane</keyword>
<organism evidence="2 3">
    <name type="scientific">Puccinia sorghi</name>
    <dbReference type="NCBI Taxonomy" id="27349"/>
    <lineage>
        <taxon>Eukaryota</taxon>
        <taxon>Fungi</taxon>
        <taxon>Dikarya</taxon>
        <taxon>Basidiomycota</taxon>
        <taxon>Pucciniomycotina</taxon>
        <taxon>Pucciniomycetes</taxon>
        <taxon>Pucciniales</taxon>
        <taxon>Pucciniaceae</taxon>
        <taxon>Puccinia</taxon>
    </lineage>
</organism>
<keyword evidence="3" id="KW-1185">Reference proteome</keyword>
<evidence type="ECO:0000256" key="1">
    <source>
        <dbReference type="SAM" id="Phobius"/>
    </source>
</evidence>
<name>A0A0L6UPF4_9BASI</name>
<proteinExistence type="predicted"/>
<dbReference type="AlphaFoldDB" id="A0A0L6UPF4"/>
<dbReference type="EMBL" id="LAVV01009546">
    <property type="protein sequence ID" value="KNZ50408.1"/>
    <property type="molecule type" value="Genomic_DNA"/>
</dbReference>
<evidence type="ECO:0000313" key="2">
    <source>
        <dbReference type="EMBL" id="KNZ50408.1"/>
    </source>
</evidence>
<reference evidence="2 3" key="1">
    <citation type="submission" date="2015-08" db="EMBL/GenBank/DDBJ databases">
        <title>Next Generation Sequencing and Analysis of the Genome of Puccinia sorghi L Schw, the Causal Agent of Maize Common Rust.</title>
        <authorList>
            <person name="Rochi L."/>
            <person name="Burguener G."/>
            <person name="Darino M."/>
            <person name="Turjanski A."/>
            <person name="Kreff E."/>
            <person name="Dieguez M.J."/>
            <person name="Sacco F."/>
        </authorList>
    </citation>
    <scope>NUCLEOTIDE SEQUENCE [LARGE SCALE GENOMIC DNA]</scope>
    <source>
        <strain evidence="2 3">RO10H11247</strain>
    </source>
</reference>
<keyword evidence="1" id="KW-1133">Transmembrane helix</keyword>
<evidence type="ECO:0000313" key="3">
    <source>
        <dbReference type="Proteomes" id="UP000037035"/>
    </source>
</evidence>
<dbReference type="Proteomes" id="UP000037035">
    <property type="component" value="Unassembled WGS sequence"/>
</dbReference>